<gene>
    <name evidence="2" type="ORF">DUNSADRAFT_13300</name>
</gene>
<keyword evidence="3" id="KW-1185">Reference proteome</keyword>
<proteinExistence type="predicted"/>
<evidence type="ECO:0000256" key="1">
    <source>
        <dbReference type="SAM" id="Phobius"/>
    </source>
</evidence>
<accession>A0ABQ7G9Q7</accession>
<feature type="transmembrane region" description="Helical" evidence="1">
    <location>
        <begin position="98"/>
        <end position="123"/>
    </location>
</feature>
<dbReference type="EMBL" id="MU069957">
    <property type="protein sequence ID" value="KAF5831326.1"/>
    <property type="molecule type" value="Genomic_DNA"/>
</dbReference>
<comment type="caution">
    <text evidence="2">The sequence shown here is derived from an EMBL/GenBank/DDBJ whole genome shotgun (WGS) entry which is preliminary data.</text>
</comment>
<name>A0ABQ7G9Q7_DUNSA</name>
<keyword evidence="1" id="KW-1133">Transmembrane helix</keyword>
<feature type="transmembrane region" description="Helical" evidence="1">
    <location>
        <begin position="70"/>
        <end position="91"/>
    </location>
</feature>
<keyword evidence="1" id="KW-0472">Membrane</keyword>
<organism evidence="2 3">
    <name type="scientific">Dunaliella salina</name>
    <name type="common">Green alga</name>
    <name type="synonym">Protococcus salinus</name>
    <dbReference type="NCBI Taxonomy" id="3046"/>
    <lineage>
        <taxon>Eukaryota</taxon>
        <taxon>Viridiplantae</taxon>
        <taxon>Chlorophyta</taxon>
        <taxon>core chlorophytes</taxon>
        <taxon>Chlorophyceae</taxon>
        <taxon>CS clade</taxon>
        <taxon>Chlamydomonadales</taxon>
        <taxon>Dunaliellaceae</taxon>
        <taxon>Dunaliella</taxon>
    </lineage>
</organism>
<keyword evidence="1" id="KW-0812">Transmembrane</keyword>
<protein>
    <submittedName>
        <fullName evidence="2">Uncharacterized protein</fullName>
    </submittedName>
</protein>
<sequence>MPPLRCSLCTEAFGIKVSRMCGVMQAEVSHILGTGPNQEFTASSFATEGSISCSRLCTELTFAAHVLFSFAGYVLFSLAGSVLFSFAGYVLSSFAGSVLFSLAGSALFLFAGYVLSSFAAHVLF</sequence>
<evidence type="ECO:0000313" key="3">
    <source>
        <dbReference type="Proteomes" id="UP000815325"/>
    </source>
</evidence>
<evidence type="ECO:0000313" key="2">
    <source>
        <dbReference type="EMBL" id="KAF5831326.1"/>
    </source>
</evidence>
<dbReference type="Proteomes" id="UP000815325">
    <property type="component" value="Unassembled WGS sequence"/>
</dbReference>
<reference evidence="2" key="1">
    <citation type="submission" date="2017-08" db="EMBL/GenBank/DDBJ databases">
        <authorList>
            <person name="Polle J.E."/>
            <person name="Barry K."/>
            <person name="Cushman J."/>
            <person name="Schmutz J."/>
            <person name="Tran D."/>
            <person name="Hathwaick L.T."/>
            <person name="Yim W.C."/>
            <person name="Jenkins J."/>
            <person name="Mckie-Krisberg Z.M."/>
            <person name="Prochnik S."/>
            <person name="Lindquist E."/>
            <person name="Dockter R.B."/>
            <person name="Adam C."/>
            <person name="Molina H."/>
            <person name="Bunkerborg J."/>
            <person name="Jin E."/>
            <person name="Buchheim M."/>
            <person name="Magnuson J."/>
        </authorList>
    </citation>
    <scope>NUCLEOTIDE SEQUENCE</scope>
    <source>
        <strain evidence="2">CCAP 19/18</strain>
    </source>
</reference>